<organism evidence="1 2">
    <name type="scientific">Helicobacter fennelliae</name>
    <dbReference type="NCBI Taxonomy" id="215"/>
    <lineage>
        <taxon>Bacteria</taxon>
        <taxon>Pseudomonadati</taxon>
        <taxon>Campylobacterota</taxon>
        <taxon>Epsilonproteobacteria</taxon>
        <taxon>Campylobacterales</taxon>
        <taxon>Helicobacteraceae</taxon>
        <taxon>Helicobacter</taxon>
    </lineage>
</organism>
<gene>
    <name evidence="1" type="ORF">NCTC13102_00551</name>
</gene>
<evidence type="ECO:0000313" key="1">
    <source>
        <dbReference type="EMBL" id="SQB98101.1"/>
    </source>
</evidence>
<accession>A0A2X3BB41</accession>
<sequence>MTNDTLAYLGILKNVEYLPIICDIKEQIGEGKSVWACSNLYLNPDYLRQKLSLYEIQKI</sequence>
<dbReference type="RefSeq" id="WP_112058380.1">
    <property type="nucleotide sequence ID" value="NZ_UAWL01000006.1"/>
</dbReference>
<protein>
    <submittedName>
        <fullName evidence="1">Uncharacterized protein</fullName>
    </submittedName>
</protein>
<reference evidence="1 2" key="1">
    <citation type="submission" date="2018-06" db="EMBL/GenBank/DDBJ databases">
        <authorList>
            <consortium name="Pathogen Informatics"/>
            <person name="Doyle S."/>
        </authorList>
    </citation>
    <scope>NUCLEOTIDE SEQUENCE [LARGE SCALE GENOMIC DNA]</scope>
    <source>
        <strain evidence="1 2">NCTC13102</strain>
    </source>
</reference>
<proteinExistence type="predicted"/>
<evidence type="ECO:0000313" key="2">
    <source>
        <dbReference type="Proteomes" id="UP000250166"/>
    </source>
</evidence>
<name>A0A2X3BB41_9HELI</name>
<dbReference type="AlphaFoldDB" id="A0A2X3BB41"/>
<dbReference type="EMBL" id="UAWL01000006">
    <property type="protein sequence ID" value="SQB98101.1"/>
    <property type="molecule type" value="Genomic_DNA"/>
</dbReference>
<dbReference type="Proteomes" id="UP000250166">
    <property type="component" value="Unassembled WGS sequence"/>
</dbReference>